<keyword evidence="5 12" id="KW-0378">Hydrolase</keyword>
<dbReference type="AlphaFoldDB" id="A0A1I0XUF4"/>
<dbReference type="PANTHER" id="PTHR30580">
    <property type="entry name" value="PRIMOSOMAL PROTEIN N"/>
    <property type="match status" value="1"/>
</dbReference>
<dbReference type="GO" id="GO:0016887">
    <property type="term" value="F:ATP hydrolysis activity"/>
    <property type="evidence" value="ECO:0007669"/>
    <property type="project" value="RHEA"/>
</dbReference>
<dbReference type="GO" id="GO:0008270">
    <property type="term" value="F:zinc ion binding"/>
    <property type="evidence" value="ECO:0007669"/>
    <property type="project" value="UniProtKB-UniRule"/>
</dbReference>
<dbReference type="EC" id="5.6.2.4" evidence="12"/>
<evidence type="ECO:0000256" key="4">
    <source>
        <dbReference type="ARBA" id="ARBA00022741"/>
    </source>
</evidence>
<dbReference type="InterPro" id="IPR042115">
    <property type="entry name" value="PriA_3primeBD_sf"/>
</dbReference>
<dbReference type="InterPro" id="IPR041236">
    <property type="entry name" value="PriA_C"/>
</dbReference>
<dbReference type="Gene3D" id="3.40.50.300">
    <property type="entry name" value="P-loop containing nucleotide triphosphate hydrolases"/>
    <property type="match status" value="2"/>
</dbReference>
<evidence type="ECO:0000256" key="11">
    <source>
        <dbReference type="ARBA" id="ARBA00048988"/>
    </source>
</evidence>
<protein>
    <recommendedName>
        <fullName evidence="12">Replication restart protein PriA</fullName>
    </recommendedName>
    <alternativeName>
        <fullName evidence="12">ATP-dependent DNA helicase PriA</fullName>
        <ecNumber evidence="12">5.6.2.4</ecNumber>
    </alternativeName>
    <alternativeName>
        <fullName evidence="12">DNA 3'-5' helicase PriA</fullName>
    </alternativeName>
</protein>
<dbReference type="SMART" id="SM00490">
    <property type="entry name" value="HELICc"/>
    <property type="match status" value="1"/>
</dbReference>
<dbReference type="GO" id="GO:0006302">
    <property type="term" value="P:double-strand break repair"/>
    <property type="evidence" value="ECO:0007669"/>
    <property type="project" value="InterPro"/>
</dbReference>
<evidence type="ECO:0000256" key="10">
    <source>
        <dbReference type="ARBA" id="ARBA00023235"/>
    </source>
</evidence>
<dbReference type="GO" id="GO:0005524">
    <property type="term" value="F:ATP binding"/>
    <property type="evidence" value="ECO:0007669"/>
    <property type="project" value="UniProtKB-UniRule"/>
</dbReference>
<dbReference type="RefSeq" id="WP_092871894.1">
    <property type="nucleotide sequence ID" value="NZ_FOJY01000007.1"/>
</dbReference>
<dbReference type="NCBIfam" id="TIGR00595">
    <property type="entry name" value="priA"/>
    <property type="match status" value="1"/>
</dbReference>
<proteinExistence type="inferred from homology"/>
<reference evidence="15 16" key="1">
    <citation type="submission" date="2016-10" db="EMBL/GenBank/DDBJ databases">
        <authorList>
            <person name="de Groot N.N."/>
        </authorList>
    </citation>
    <scope>NUCLEOTIDE SEQUENCE [LARGE SCALE GENOMIC DNA]</scope>
    <source>
        <strain evidence="15 16">DSM 5522</strain>
    </source>
</reference>
<dbReference type="InterPro" id="IPR014001">
    <property type="entry name" value="Helicase_ATP-bd"/>
</dbReference>
<evidence type="ECO:0000313" key="15">
    <source>
        <dbReference type="EMBL" id="SFB04297.1"/>
    </source>
</evidence>
<dbReference type="Pfam" id="PF18319">
    <property type="entry name" value="Zn_ribbon_PriA"/>
    <property type="match status" value="1"/>
</dbReference>
<keyword evidence="1 12" id="KW-0639">Primosome</keyword>
<comment type="function">
    <text evidence="12">Initiates the restart of stalled replication forks, which reloads the replicative helicase on sites other than the origin of replication. Recognizes and binds to abandoned replication forks and remodels them to uncover a helicase loading site. Promotes assembly of the primosome at these replication forks.</text>
</comment>
<evidence type="ECO:0000256" key="6">
    <source>
        <dbReference type="ARBA" id="ARBA00022806"/>
    </source>
</evidence>
<keyword evidence="3 12" id="KW-0479">Metal-binding</keyword>
<gene>
    <name evidence="12" type="primary">priA</name>
    <name evidence="15" type="ORF">SAMN05216249_107145</name>
</gene>
<evidence type="ECO:0000256" key="1">
    <source>
        <dbReference type="ARBA" id="ARBA00022515"/>
    </source>
</evidence>
<keyword evidence="16" id="KW-1185">Reference proteome</keyword>
<comment type="catalytic activity">
    <reaction evidence="12">
        <text>Couples ATP hydrolysis with the unwinding of duplex DNA by translocating in the 3'-5' direction.</text>
        <dbReference type="EC" id="5.6.2.4"/>
    </reaction>
</comment>
<evidence type="ECO:0000256" key="8">
    <source>
        <dbReference type="ARBA" id="ARBA00022840"/>
    </source>
</evidence>
<dbReference type="GO" id="GO:0006269">
    <property type="term" value="P:DNA replication, synthesis of primer"/>
    <property type="evidence" value="ECO:0007669"/>
    <property type="project" value="UniProtKB-KW"/>
</dbReference>
<dbReference type="CDD" id="cd17929">
    <property type="entry name" value="DEXHc_priA"/>
    <property type="match status" value="1"/>
</dbReference>
<evidence type="ECO:0000313" key="16">
    <source>
        <dbReference type="Proteomes" id="UP000198838"/>
    </source>
</evidence>
<dbReference type="SMART" id="SM00487">
    <property type="entry name" value="DEXDc"/>
    <property type="match status" value="1"/>
</dbReference>
<dbReference type="PROSITE" id="PS51194">
    <property type="entry name" value="HELICASE_CTER"/>
    <property type="match status" value="1"/>
</dbReference>
<dbReference type="InterPro" id="IPR005259">
    <property type="entry name" value="PriA"/>
</dbReference>
<dbReference type="Pfam" id="PF17764">
    <property type="entry name" value="PriA_3primeBD"/>
    <property type="match status" value="1"/>
</dbReference>
<feature type="binding site" evidence="12">
    <location>
        <position position="486"/>
    </location>
    <ligand>
        <name>Zn(2+)</name>
        <dbReference type="ChEBI" id="CHEBI:29105"/>
        <label>1</label>
    </ligand>
</feature>
<evidence type="ECO:0000256" key="2">
    <source>
        <dbReference type="ARBA" id="ARBA00022705"/>
    </source>
</evidence>
<comment type="cofactor">
    <cofactor evidence="12">
        <name>Zn(2+)</name>
        <dbReference type="ChEBI" id="CHEBI:29105"/>
    </cofactor>
    <text evidence="12">Binds 2 zinc ions per subunit.</text>
</comment>
<keyword evidence="9 12" id="KW-0238">DNA-binding</keyword>
<feature type="domain" description="Helicase ATP-binding" evidence="13">
    <location>
        <begin position="219"/>
        <end position="385"/>
    </location>
</feature>
<dbReference type="InterPro" id="IPR041222">
    <property type="entry name" value="PriA_3primeBD"/>
</dbReference>
<feature type="binding site" evidence="12">
    <location>
        <position position="456"/>
    </location>
    <ligand>
        <name>Zn(2+)</name>
        <dbReference type="ChEBI" id="CHEBI:29105"/>
        <label>2</label>
    </ligand>
</feature>
<feature type="binding site" evidence="12">
    <location>
        <position position="489"/>
    </location>
    <ligand>
        <name>Zn(2+)</name>
        <dbReference type="ChEBI" id="CHEBI:29105"/>
        <label>1</label>
    </ligand>
</feature>
<dbReference type="GO" id="GO:1990077">
    <property type="term" value="C:primosome complex"/>
    <property type="evidence" value="ECO:0007669"/>
    <property type="project" value="UniProtKB-UniRule"/>
</dbReference>
<organism evidence="15 16">
    <name type="scientific">Acetitomaculum ruminis DSM 5522</name>
    <dbReference type="NCBI Taxonomy" id="1120918"/>
    <lineage>
        <taxon>Bacteria</taxon>
        <taxon>Bacillati</taxon>
        <taxon>Bacillota</taxon>
        <taxon>Clostridia</taxon>
        <taxon>Lachnospirales</taxon>
        <taxon>Lachnospiraceae</taxon>
        <taxon>Acetitomaculum</taxon>
    </lineage>
</organism>
<evidence type="ECO:0000256" key="12">
    <source>
        <dbReference type="HAMAP-Rule" id="MF_00983"/>
    </source>
</evidence>
<evidence type="ECO:0000259" key="13">
    <source>
        <dbReference type="PROSITE" id="PS51192"/>
    </source>
</evidence>
<dbReference type="HAMAP" id="MF_00983">
    <property type="entry name" value="PriA"/>
    <property type="match status" value="1"/>
</dbReference>
<feature type="binding site" evidence="12">
    <location>
        <position position="476"/>
    </location>
    <ligand>
        <name>Zn(2+)</name>
        <dbReference type="ChEBI" id="CHEBI:29105"/>
        <label>2</label>
    </ligand>
</feature>
<dbReference type="Proteomes" id="UP000198838">
    <property type="component" value="Unassembled WGS sequence"/>
</dbReference>
<dbReference type="PANTHER" id="PTHR30580:SF0">
    <property type="entry name" value="PRIMOSOMAL PROTEIN N"/>
    <property type="match status" value="1"/>
</dbReference>
<dbReference type="InterPro" id="IPR040498">
    <property type="entry name" value="PriA_CRR"/>
</dbReference>
<comment type="similarity">
    <text evidence="12">Belongs to the helicase family. PriA subfamily.</text>
</comment>
<dbReference type="InterPro" id="IPR001650">
    <property type="entry name" value="Helicase_C-like"/>
</dbReference>
<dbReference type="EMBL" id="FOJY01000007">
    <property type="protein sequence ID" value="SFB04297.1"/>
    <property type="molecule type" value="Genomic_DNA"/>
</dbReference>
<evidence type="ECO:0000256" key="3">
    <source>
        <dbReference type="ARBA" id="ARBA00022723"/>
    </source>
</evidence>
<feature type="binding site" evidence="12">
    <location>
        <position position="450"/>
    </location>
    <ligand>
        <name>Zn(2+)</name>
        <dbReference type="ChEBI" id="CHEBI:29105"/>
        <label>1</label>
    </ligand>
</feature>
<evidence type="ECO:0000256" key="7">
    <source>
        <dbReference type="ARBA" id="ARBA00022833"/>
    </source>
</evidence>
<dbReference type="Pfam" id="PF18074">
    <property type="entry name" value="PriA_C"/>
    <property type="match status" value="1"/>
</dbReference>
<dbReference type="GO" id="GO:0006270">
    <property type="term" value="P:DNA replication initiation"/>
    <property type="evidence" value="ECO:0007669"/>
    <property type="project" value="TreeGrafter"/>
</dbReference>
<keyword evidence="8 12" id="KW-0067">ATP-binding</keyword>
<dbReference type="GO" id="GO:0006310">
    <property type="term" value="P:DNA recombination"/>
    <property type="evidence" value="ECO:0007669"/>
    <property type="project" value="InterPro"/>
</dbReference>
<feature type="binding site" evidence="12">
    <location>
        <position position="473"/>
    </location>
    <ligand>
        <name>Zn(2+)</name>
        <dbReference type="ChEBI" id="CHEBI:29105"/>
        <label>2</label>
    </ligand>
</feature>
<feature type="domain" description="Helicase C-terminal" evidence="14">
    <location>
        <begin position="478"/>
        <end position="635"/>
    </location>
</feature>
<feature type="binding site" evidence="12">
    <location>
        <position position="447"/>
    </location>
    <ligand>
        <name>Zn(2+)</name>
        <dbReference type="ChEBI" id="CHEBI:29105"/>
        <label>1</label>
    </ligand>
</feature>
<dbReference type="CDD" id="cd18804">
    <property type="entry name" value="SF2_C_priA"/>
    <property type="match status" value="1"/>
</dbReference>
<dbReference type="Pfam" id="PF00271">
    <property type="entry name" value="Helicase_C"/>
    <property type="match status" value="1"/>
</dbReference>
<dbReference type="Gene3D" id="3.40.1440.60">
    <property type="entry name" value="PriA, 3(prime) DNA-binding domain"/>
    <property type="match status" value="1"/>
</dbReference>
<keyword evidence="10 12" id="KW-0413">Isomerase</keyword>
<evidence type="ECO:0000256" key="5">
    <source>
        <dbReference type="ARBA" id="ARBA00022801"/>
    </source>
</evidence>
<comment type="subunit">
    <text evidence="12">Component of the replication restart primosome.</text>
</comment>
<dbReference type="FunFam" id="3.40.50.300:FF:000489">
    <property type="entry name" value="Primosome assembly protein PriA"/>
    <property type="match status" value="1"/>
</dbReference>
<keyword evidence="2 12" id="KW-0235">DNA replication</keyword>
<dbReference type="InterPro" id="IPR027417">
    <property type="entry name" value="P-loop_NTPase"/>
</dbReference>
<comment type="catalytic activity">
    <reaction evidence="11 12">
        <text>ATP + H2O = ADP + phosphate + H(+)</text>
        <dbReference type="Rhea" id="RHEA:13065"/>
        <dbReference type="ChEBI" id="CHEBI:15377"/>
        <dbReference type="ChEBI" id="CHEBI:15378"/>
        <dbReference type="ChEBI" id="CHEBI:30616"/>
        <dbReference type="ChEBI" id="CHEBI:43474"/>
        <dbReference type="ChEBI" id="CHEBI:456216"/>
        <dbReference type="EC" id="5.6.2.4"/>
    </reaction>
</comment>
<dbReference type="InterPro" id="IPR011545">
    <property type="entry name" value="DEAD/DEAH_box_helicase_dom"/>
</dbReference>
<feature type="binding site" evidence="12">
    <location>
        <position position="459"/>
    </location>
    <ligand>
        <name>Zn(2+)</name>
        <dbReference type="ChEBI" id="CHEBI:29105"/>
        <label>2</label>
    </ligand>
</feature>
<keyword evidence="4 12" id="KW-0547">Nucleotide-binding</keyword>
<dbReference type="GO" id="GO:0003677">
    <property type="term" value="F:DNA binding"/>
    <property type="evidence" value="ECO:0007669"/>
    <property type="project" value="UniProtKB-UniRule"/>
</dbReference>
<evidence type="ECO:0000259" key="14">
    <source>
        <dbReference type="PROSITE" id="PS51194"/>
    </source>
</evidence>
<dbReference type="PROSITE" id="PS51192">
    <property type="entry name" value="HELICASE_ATP_BIND_1"/>
    <property type="match status" value="1"/>
</dbReference>
<keyword evidence="6 12" id="KW-0347">Helicase</keyword>
<name>A0A1I0XUF4_9FIRM</name>
<keyword evidence="7 12" id="KW-0862">Zinc</keyword>
<dbReference type="GO" id="GO:0043138">
    <property type="term" value="F:3'-5' DNA helicase activity"/>
    <property type="evidence" value="ECO:0007669"/>
    <property type="project" value="UniProtKB-EC"/>
</dbReference>
<dbReference type="SUPFAM" id="SSF52540">
    <property type="entry name" value="P-loop containing nucleoside triphosphate hydrolases"/>
    <property type="match status" value="1"/>
</dbReference>
<dbReference type="Pfam" id="PF00270">
    <property type="entry name" value="DEAD"/>
    <property type="match status" value="1"/>
</dbReference>
<dbReference type="OrthoDB" id="9759544at2"/>
<accession>A0A1I0XUF4</accession>
<sequence length="740" mass="83567">MSLYADIIVDITAKNLDKTFQYIVPVQMESEIKEGMQVDIPFGSSNKVINGYVISLKDTPDFDVSRLKNIIRINHEKTYVYSELIMLAAWMKDNYGSSMAAALKTVLPVKRHMEVKKDRYLFLNISEKEALDLLSQYENKHYTARARLLKYIISNSGTKEKTALKEASVTKSNVNDLLKREVIKESSKPDYRNPVKNQENSKYSIILSDEQKNIADDIINDEENKKAYLIHGITGSGKTEIYMEIIADGIKNGKQSILLIPEIGLTYQNVKRFYERFGNKVTVINSRLSAGEKSDQFLRAEKGEVDLVIGPRSALFTPFSNLGYIIIDEEHDGAYKSEITPRYHAVNTAIQRALMCNAKVVLGSATPSLESYNNALKGEYKLYKLNKRMNNGKLPTVHIVDMREEFNRGNRSIISEKLKALMKDRLNKHQQIMLFINRRGYESFVSCRSCGEVIKCPHCDVALSEHNGKKMVCHYCGYETKSITKCPTCGSKYIGGFKAGTQKIEKLVANDFPEAKIMRMDADTTKRKGSHERIVESFSKGEADILIGTQMIVKGHDFKNVTLVGILAADLSLYSPDFRGNERTFSLITQAVGRAGRSSDDGEAVIQTYSPDNYSIVNAASCNYEGFYDEEIAFRKLMDYPPFTHMLMIIINSRNEMDALLTGDLIKGTITSLIGKDALVLGPASPLVGKIKDVYKKVIYVRTIKYDTLKDIRKGIDDFLAKNRMPKDVGIVYDFDPLTY</sequence>
<dbReference type="STRING" id="1120918.SAMN05216249_107145"/>
<evidence type="ECO:0000256" key="9">
    <source>
        <dbReference type="ARBA" id="ARBA00023125"/>
    </source>
</evidence>